<reference evidence="1 2" key="1">
    <citation type="journal article" date="2017" name="G3 (Bethesda)">
        <title>First Draft Genome Sequence of the Pathogenic Fungus Lomentospora prolificans (Formerly Scedosporium prolificans).</title>
        <authorList>
            <person name="Luo R."/>
            <person name="Zimin A."/>
            <person name="Workman R."/>
            <person name="Fan Y."/>
            <person name="Pertea G."/>
            <person name="Grossman N."/>
            <person name="Wear M.P."/>
            <person name="Jia B."/>
            <person name="Miller H."/>
            <person name="Casadevall A."/>
            <person name="Timp W."/>
            <person name="Zhang S.X."/>
            <person name="Salzberg S.L."/>
        </authorList>
    </citation>
    <scope>NUCLEOTIDE SEQUENCE [LARGE SCALE GENOMIC DNA]</scope>
    <source>
        <strain evidence="1 2">JHH-5317</strain>
    </source>
</reference>
<dbReference type="EMBL" id="NLAX01000701">
    <property type="protein sequence ID" value="PKS07700.1"/>
    <property type="molecule type" value="Genomic_DNA"/>
</dbReference>
<dbReference type="PANTHER" id="PTHR11183">
    <property type="entry name" value="GLYCOGENIN SUBFAMILY MEMBER"/>
    <property type="match status" value="1"/>
</dbReference>
<dbReference type="Gene3D" id="3.90.550.10">
    <property type="entry name" value="Spore Coat Polysaccharide Biosynthesis Protein SpsA, Chain A"/>
    <property type="match status" value="1"/>
</dbReference>
<sequence>MLEILAGFGKANSSGSARGALPEECTAFLNNELESFRQTGEETIKRMDKAHKEFQEEMRGQLAEYFQAIAGLVQESKSPSKKPQQAPSPFEASMGLGPRTFSSLAELAEITYTPLWASKEALLGGSGAVKFVGNGRKKDGISHKMISKTDQTVENCASTGYQNLGKVWATLITQESYLAGLLTLDYSLRRSQSAYPLVAFYTDSLPEWCLNAIQARDIATRRVEYIRPSSGRSYREDPRFVDTWTKLAVFSLTEYKRVVLLDSDMLVLRNMDELMDLDLDEPDVAARGGKSSRRVYAAGHACVCNPFKKNHYPADWVPENCAFTKQHKNPDKAQVSGGSCELSPLGNINSGLIVINPSEEIFAQIVAYMEEHASRMLFPDQSVLSELFQGRWVALPYIYNALKTLRNPETHQKIWRKDRIKNVHYILAPKPWNELDDHGNWTGTDESHKWWIDANRERLEVERRANIADGF</sequence>
<name>A0A2N3N5I4_9PEZI</name>
<dbReference type="Proteomes" id="UP000233524">
    <property type="component" value="Unassembled WGS sequence"/>
</dbReference>
<dbReference type="STRING" id="41688.A0A2N3N5I4"/>
<gene>
    <name evidence="1" type="ORF">jhhlp_006308</name>
</gene>
<dbReference type="SUPFAM" id="SSF53448">
    <property type="entry name" value="Nucleotide-diphospho-sugar transferases"/>
    <property type="match status" value="1"/>
</dbReference>
<keyword evidence="2" id="KW-1185">Reference proteome</keyword>
<dbReference type="InterPro" id="IPR029044">
    <property type="entry name" value="Nucleotide-diphossugar_trans"/>
</dbReference>
<evidence type="ECO:0000313" key="1">
    <source>
        <dbReference type="EMBL" id="PKS07700.1"/>
    </source>
</evidence>
<dbReference type="InterPro" id="IPR050587">
    <property type="entry name" value="GNT1/Glycosyltrans_8"/>
</dbReference>
<dbReference type="VEuPathDB" id="FungiDB:jhhlp_006308"/>
<dbReference type="GO" id="GO:0016757">
    <property type="term" value="F:glycosyltransferase activity"/>
    <property type="evidence" value="ECO:0007669"/>
    <property type="project" value="InterPro"/>
</dbReference>
<proteinExistence type="predicted"/>
<evidence type="ECO:0008006" key="3">
    <source>
        <dbReference type="Google" id="ProtNLM"/>
    </source>
</evidence>
<dbReference type="Pfam" id="PF01501">
    <property type="entry name" value="Glyco_transf_8"/>
    <property type="match status" value="1"/>
</dbReference>
<dbReference type="CDD" id="cd02537">
    <property type="entry name" value="GT8_Glycogenin"/>
    <property type="match status" value="1"/>
</dbReference>
<dbReference type="OrthoDB" id="2014201at2759"/>
<dbReference type="InParanoid" id="A0A2N3N5I4"/>
<accession>A0A2N3N5I4</accession>
<comment type="caution">
    <text evidence="1">The sequence shown here is derived from an EMBL/GenBank/DDBJ whole genome shotgun (WGS) entry which is preliminary data.</text>
</comment>
<dbReference type="InterPro" id="IPR002495">
    <property type="entry name" value="Glyco_trans_8"/>
</dbReference>
<dbReference type="AlphaFoldDB" id="A0A2N3N5I4"/>
<protein>
    <recommendedName>
        <fullName evidence="3">Glycosyltransferase family 8 protein</fullName>
    </recommendedName>
</protein>
<organism evidence="1 2">
    <name type="scientific">Lomentospora prolificans</name>
    <dbReference type="NCBI Taxonomy" id="41688"/>
    <lineage>
        <taxon>Eukaryota</taxon>
        <taxon>Fungi</taxon>
        <taxon>Dikarya</taxon>
        <taxon>Ascomycota</taxon>
        <taxon>Pezizomycotina</taxon>
        <taxon>Sordariomycetes</taxon>
        <taxon>Hypocreomycetidae</taxon>
        <taxon>Microascales</taxon>
        <taxon>Microascaceae</taxon>
        <taxon>Lomentospora</taxon>
    </lineage>
</organism>
<evidence type="ECO:0000313" key="2">
    <source>
        <dbReference type="Proteomes" id="UP000233524"/>
    </source>
</evidence>